<feature type="signal peptide" evidence="1">
    <location>
        <begin position="1"/>
        <end position="15"/>
    </location>
</feature>
<organism evidence="2">
    <name type="scientific">Pelagomonas calceolata</name>
    <dbReference type="NCBI Taxonomy" id="35677"/>
    <lineage>
        <taxon>Eukaryota</taxon>
        <taxon>Sar</taxon>
        <taxon>Stramenopiles</taxon>
        <taxon>Ochrophyta</taxon>
        <taxon>Pelagophyceae</taxon>
        <taxon>Pelagomonadales</taxon>
        <taxon>Pelagomonadaceae</taxon>
        <taxon>Pelagomonas</taxon>
    </lineage>
</organism>
<dbReference type="OrthoDB" id="424421at2759"/>
<dbReference type="EMBL" id="HBIW01009205">
    <property type="protein sequence ID" value="CAE0692410.1"/>
    <property type="molecule type" value="Transcribed_RNA"/>
</dbReference>
<evidence type="ECO:0000313" key="2">
    <source>
        <dbReference type="EMBL" id="CAE0692410.1"/>
    </source>
</evidence>
<gene>
    <name evidence="2" type="ORF">PCAL00307_LOCUS7846</name>
    <name evidence="3" type="ORF">PECAL_4P03140</name>
</gene>
<keyword evidence="4" id="KW-1185">Reference proteome</keyword>
<keyword evidence="1" id="KW-0732">Signal</keyword>
<accession>A0A7S3ZSL6</accession>
<dbReference type="InterPro" id="IPR011008">
    <property type="entry name" value="Dimeric_a/b-barrel"/>
</dbReference>
<evidence type="ECO:0000256" key="1">
    <source>
        <dbReference type="SAM" id="SignalP"/>
    </source>
</evidence>
<name>A0A7S3ZSL6_9STRA</name>
<evidence type="ECO:0000313" key="3">
    <source>
        <dbReference type="EMBL" id="CAH0373139.1"/>
    </source>
</evidence>
<sequence length="285" mass="30953">MARTLLASTLAGAAALRATRPTVSMHTNIFPTFTIKDKAAAQPLLDKCVEDTKAEAGCLYYGWTVKEDGSKLFCRETYVDGAAAGEHLSCVAASGALGEALEKGYIALDNIDVMGTEADLEAAKKVPEFEAFGCGAWTVWDSFQNFKKTSGEEASTQGFYTIQPTFTLKDKAAAEPFMKKCVDLTKNEEGCMYYGWTIKDDKLFCREAYVDAAAVQAHLDNIVPSVGEMLDSGCASLDEINFMGPKAGWSTFKETADSLGGVYWDVDSSFSKFKMPSFKLGPFSF</sequence>
<dbReference type="EMBL" id="CAKKNE010000004">
    <property type="protein sequence ID" value="CAH0373139.1"/>
    <property type="molecule type" value="Genomic_DNA"/>
</dbReference>
<dbReference type="Proteomes" id="UP000789595">
    <property type="component" value="Unassembled WGS sequence"/>
</dbReference>
<evidence type="ECO:0000313" key="4">
    <source>
        <dbReference type="Proteomes" id="UP000789595"/>
    </source>
</evidence>
<dbReference type="SUPFAM" id="SSF54909">
    <property type="entry name" value="Dimeric alpha+beta barrel"/>
    <property type="match status" value="1"/>
</dbReference>
<dbReference type="AlphaFoldDB" id="A0A7S3ZSL6"/>
<feature type="chain" id="PRO_5036212301" description="ABM domain-containing protein" evidence="1">
    <location>
        <begin position="16"/>
        <end position="285"/>
    </location>
</feature>
<protein>
    <recommendedName>
        <fullName evidence="5">ABM domain-containing protein</fullName>
    </recommendedName>
</protein>
<dbReference type="Gene3D" id="3.30.70.100">
    <property type="match status" value="2"/>
</dbReference>
<proteinExistence type="predicted"/>
<evidence type="ECO:0008006" key="5">
    <source>
        <dbReference type="Google" id="ProtNLM"/>
    </source>
</evidence>
<reference evidence="2" key="1">
    <citation type="submission" date="2021-01" db="EMBL/GenBank/DDBJ databases">
        <authorList>
            <person name="Corre E."/>
            <person name="Pelletier E."/>
            <person name="Niang G."/>
            <person name="Scheremetjew M."/>
            <person name="Finn R."/>
            <person name="Kale V."/>
            <person name="Holt S."/>
            <person name="Cochrane G."/>
            <person name="Meng A."/>
            <person name="Brown T."/>
            <person name="Cohen L."/>
        </authorList>
    </citation>
    <scope>NUCLEOTIDE SEQUENCE</scope>
    <source>
        <strain evidence="2">CCMP1756</strain>
    </source>
</reference>
<reference evidence="3" key="2">
    <citation type="submission" date="2021-11" db="EMBL/GenBank/DDBJ databases">
        <authorList>
            <consortium name="Genoscope - CEA"/>
            <person name="William W."/>
        </authorList>
    </citation>
    <scope>NUCLEOTIDE SEQUENCE</scope>
</reference>